<reference evidence="5" key="2">
    <citation type="journal article" date="2021" name="PeerJ">
        <title>Extensive microbial diversity within the chicken gut microbiome revealed by metagenomics and culture.</title>
        <authorList>
            <person name="Gilroy R."/>
            <person name="Ravi A."/>
            <person name="Getino M."/>
            <person name="Pursley I."/>
            <person name="Horton D.L."/>
            <person name="Alikhan N.F."/>
            <person name="Baker D."/>
            <person name="Gharbi K."/>
            <person name="Hall N."/>
            <person name="Watson M."/>
            <person name="Adriaenssens E.M."/>
            <person name="Foster-Nyarko E."/>
            <person name="Jarju S."/>
            <person name="Secka A."/>
            <person name="Antonio M."/>
            <person name="Oren A."/>
            <person name="Chaudhuri R.R."/>
            <person name="La Ragione R."/>
            <person name="Hildebrand F."/>
            <person name="Pallen M.J."/>
        </authorList>
    </citation>
    <scope>NUCLEOTIDE SEQUENCE</scope>
    <source>
        <strain evidence="5">F1-3629</strain>
    </source>
</reference>
<dbReference type="InterPro" id="IPR023198">
    <property type="entry name" value="PGP-like_dom2"/>
</dbReference>
<dbReference type="InterPro" id="IPR041492">
    <property type="entry name" value="HAD_2"/>
</dbReference>
<dbReference type="Proteomes" id="UP000771749">
    <property type="component" value="Unassembled WGS sequence"/>
</dbReference>
<name>A0A940DRY1_9BACT</name>
<evidence type="ECO:0000256" key="3">
    <source>
        <dbReference type="ARBA" id="ARBA00006171"/>
    </source>
</evidence>
<dbReference type="Gene3D" id="1.10.150.240">
    <property type="entry name" value="Putative phosphatase, domain 2"/>
    <property type="match status" value="1"/>
</dbReference>
<accession>A0A940DRY1</accession>
<dbReference type="EC" id="3.1.3.18" evidence="4"/>
<proteinExistence type="inferred from homology"/>
<protein>
    <recommendedName>
        <fullName evidence="4">phosphoglycolate phosphatase</fullName>
        <ecNumber evidence="4">3.1.3.18</ecNumber>
    </recommendedName>
</protein>
<comment type="pathway">
    <text evidence="2">Organic acid metabolism; glycolate biosynthesis; glycolate from 2-phosphoglycolate: step 1/1.</text>
</comment>
<evidence type="ECO:0000256" key="2">
    <source>
        <dbReference type="ARBA" id="ARBA00004818"/>
    </source>
</evidence>
<sequence length="218" mass="24543">MTELVIFDLDGTLLNTIEDLGNACNHALEMCGHPVHDMKEYNMLVGRGIYNLFRGALPEGHRTDTEVRRMKDFFIPWYDAHKCDRTRPYDGMPALLGTLEARGIKLGVASNKYQDGTEKLVRHFFPDLDFVRILGQREGMPIKPDPGIVDEIMRASGLTDKSKAVYVGDSDVDMLTGRNAGVRTVGVTWGFRSREELAGLEPWRIADTPQELEGYLLL</sequence>
<organism evidence="5 6">
    <name type="scientific">Candidatus Cryptobacteroides gallistercoris</name>
    <dbReference type="NCBI Taxonomy" id="2840765"/>
    <lineage>
        <taxon>Bacteria</taxon>
        <taxon>Pseudomonadati</taxon>
        <taxon>Bacteroidota</taxon>
        <taxon>Bacteroidia</taxon>
        <taxon>Bacteroidales</taxon>
        <taxon>Candidatus Cryptobacteroides</taxon>
    </lineage>
</organism>
<dbReference type="PANTHER" id="PTHR43434">
    <property type="entry name" value="PHOSPHOGLYCOLATE PHOSPHATASE"/>
    <property type="match status" value="1"/>
</dbReference>
<evidence type="ECO:0000313" key="5">
    <source>
        <dbReference type="EMBL" id="MBO8454487.1"/>
    </source>
</evidence>
<dbReference type="AlphaFoldDB" id="A0A940DRY1"/>
<comment type="similarity">
    <text evidence="3">Belongs to the HAD-like hydrolase superfamily. CbbY/CbbZ/Gph/YieH family.</text>
</comment>
<dbReference type="SFLD" id="SFLDG01129">
    <property type="entry name" value="C1.5:_HAD__Beta-PGM__Phosphata"/>
    <property type="match status" value="1"/>
</dbReference>
<dbReference type="InterPro" id="IPR036412">
    <property type="entry name" value="HAD-like_sf"/>
</dbReference>
<gene>
    <name evidence="5" type="ORF">IAC07_07195</name>
</gene>
<dbReference type="InterPro" id="IPR050155">
    <property type="entry name" value="HAD-like_hydrolase_sf"/>
</dbReference>
<dbReference type="InterPro" id="IPR006439">
    <property type="entry name" value="HAD-SF_hydro_IA"/>
</dbReference>
<dbReference type="SUPFAM" id="SSF56784">
    <property type="entry name" value="HAD-like"/>
    <property type="match status" value="1"/>
</dbReference>
<dbReference type="PRINTS" id="PR00413">
    <property type="entry name" value="HADHALOGNASE"/>
</dbReference>
<dbReference type="GO" id="GO:0006281">
    <property type="term" value="P:DNA repair"/>
    <property type="evidence" value="ECO:0007669"/>
    <property type="project" value="TreeGrafter"/>
</dbReference>
<reference evidence="5" key="1">
    <citation type="submission" date="2020-10" db="EMBL/GenBank/DDBJ databases">
        <authorList>
            <person name="Gilroy R."/>
        </authorList>
    </citation>
    <scope>NUCLEOTIDE SEQUENCE</scope>
    <source>
        <strain evidence="5">F1-3629</strain>
    </source>
</reference>
<dbReference type="GO" id="GO:0008967">
    <property type="term" value="F:phosphoglycolate phosphatase activity"/>
    <property type="evidence" value="ECO:0007669"/>
    <property type="project" value="UniProtKB-EC"/>
</dbReference>
<comment type="caution">
    <text evidence="5">The sequence shown here is derived from an EMBL/GenBank/DDBJ whole genome shotgun (WGS) entry which is preliminary data.</text>
</comment>
<evidence type="ECO:0000256" key="1">
    <source>
        <dbReference type="ARBA" id="ARBA00000830"/>
    </source>
</evidence>
<dbReference type="NCBIfam" id="TIGR01549">
    <property type="entry name" value="HAD-SF-IA-v1"/>
    <property type="match status" value="1"/>
</dbReference>
<dbReference type="SFLD" id="SFLDS00003">
    <property type="entry name" value="Haloacid_Dehalogenase"/>
    <property type="match status" value="1"/>
</dbReference>
<dbReference type="InterPro" id="IPR023214">
    <property type="entry name" value="HAD_sf"/>
</dbReference>
<dbReference type="GO" id="GO:0005829">
    <property type="term" value="C:cytosol"/>
    <property type="evidence" value="ECO:0007669"/>
    <property type="project" value="TreeGrafter"/>
</dbReference>
<dbReference type="Pfam" id="PF13419">
    <property type="entry name" value="HAD_2"/>
    <property type="match status" value="1"/>
</dbReference>
<evidence type="ECO:0000256" key="4">
    <source>
        <dbReference type="ARBA" id="ARBA00013078"/>
    </source>
</evidence>
<comment type="catalytic activity">
    <reaction evidence="1">
        <text>2-phosphoglycolate + H2O = glycolate + phosphate</text>
        <dbReference type="Rhea" id="RHEA:14369"/>
        <dbReference type="ChEBI" id="CHEBI:15377"/>
        <dbReference type="ChEBI" id="CHEBI:29805"/>
        <dbReference type="ChEBI" id="CHEBI:43474"/>
        <dbReference type="ChEBI" id="CHEBI:58033"/>
        <dbReference type="EC" id="3.1.3.18"/>
    </reaction>
</comment>
<dbReference type="Gene3D" id="3.40.50.1000">
    <property type="entry name" value="HAD superfamily/HAD-like"/>
    <property type="match status" value="1"/>
</dbReference>
<dbReference type="PROSITE" id="PS01228">
    <property type="entry name" value="COF_1"/>
    <property type="match status" value="1"/>
</dbReference>
<dbReference type="EMBL" id="JADIMJ010000109">
    <property type="protein sequence ID" value="MBO8454487.1"/>
    <property type="molecule type" value="Genomic_DNA"/>
</dbReference>
<dbReference type="PANTHER" id="PTHR43434:SF1">
    <property type="entry name" value="PHOSPHOGLYCOLATE PHOSPHATASE"/>
    <property type="match status" value="1"/>
</dbReference>
<evidence type="ECO:0000313" key="6">
    <source>
        <dbReference type="Proteomes" id="UP000771749"/>
    </source>
</evidence>
<keyword evidence="5" id="KW-0378">Hydrolase</keyword>